<dbReference type="Gene3D" id="3.40.630.30">
    <property type="match status" value="1"/>
</dbReference>
<evidence type="ECO:0000259" key="1">
    <source>
        <dbReference type="PROSITE" id="PS51186"/>
    </source>
</evidence>
<comment type="caution">
    <text evidence="2">The sequence shown here is derived from an EMBL/GenBank/DDBJ whole genome shotgun (WGS) entry which is preliminary data.</text>
</comment>
<dbReference type="AlphaFoldDB" id="A0A150WJD5"/>
<dbReference type="EMBL" id="LUKE01000003">
    <property type="protein sequence ID" value="KYG63878.1"/>
    <property type="molecule type" value="Genomic_DNA"/>
</dbReference>
<feature type="domain" description="N-acetyltransferase" evidence="1">
    <location>
        <begin position="8"/>
        <end position="162"/>
    </location>
</feature>
<sequence>MKDAEALVKFGVMANSETKCMVTLPEEFTITVADEEKWITKLNESENSLAVVAEINGSIVGMIDFHGRSNRKRLAHTGVFGMALYPEFRNEGIGQMLIEALISWAETHKVIRKIGLAVFSTNISAIHLYKKMGFVEEGRRFREVQLSPGEFIDDIMMYRWINPVN</sequence>
<gene>
    <name evidence="2" type="ORF">AZI86_13755</name>
</gene>
<organism evidence="2 3">
    <name type="scientific">Bdellovibrio bacteriovorus</name>
    <dbReference type="NCBI Taxonomy" id="959"/>
    <lineage>
        <taxon>Bacteria</taxon>
        <taxon>Pseudomonadati</taxon>
        <taxon>Bdellovibrionota</taxon>
        <taxon>Bdellovibrionia</taxon>
        <taxon>Bdellovibrionales</taxon>
        <taxon>Pseudobdellovibrionaceae</taxon>
        <taxon>Bdellovibrio</taxon>
    </lineage>
</organism>
<accession>A0A150WJD5</accession>
<proteinExistence type="predicted"/>
<protein>
    <recommendedName>
        <fullName evidence="1">N-acetyltransferase domain-containing protein</fullName>
    </recommendedName>
</protein>
<evidence type="ECO:0000313" key="2">
    <source>
        <dbReference type="EMBL" id="KYG63878.1"/>
    </source>
</evidence>
<dbReference type="GO" id="GO:0016747">
    <property type="term" value="F:acyltransferase activity, transferring groups other than amino-acyl groups"/>
    <property type="evidence" value="ECO:0007669"/>
    <property type="project" value="InterPro"/>
</dbReference>
<evidence type="ECO:0000313" key="3">
    <source>
        <dbReference type="Proteomes" id="UP000075320"/>
    </source>
</evidence>
<dbReference type="Pfam" id="PF00583">
    <property type="entry name" value="Acetyltransf_1"/>
    <property type="match status" value="1"/>
</dbReference>
<dbReference type="PROSITE" id="PS51186">
    <property type="entry name" value="GNAT"/>
    <property type="match status" value="1"/>
</dbReference>
<dbReference type="InterPro" id="IPR016181">
    <property type="entry name" value="Acyl_CoA_acyltransferase"/>
</dbReference>
<keyword evidence="3" id="KW-1185">Reference proteome</keyword>
<dbReference type="PANTHER" id="PTHR43328">
    <property type="entry name" value="ACETYLTRANSFERASE-RELATED"/>
    <property type="match status" value="1"/>
</dbReference>
<reference evidence="2 3" key="1">
    <citation type="submission" date="2016-03" db="EMBL/GenBank/DDBJ databases">
        <authorList>
            <person name="Ploux O."/>
        </authorList>
    </citation>
    <scope>NUCLEOTIDE SEQUENCE [LARGE SCALE GENOMIC DNA]</scope>
    <source>
        <strain evidence="2 3">R0</strain>
    </source>
</reference>
<dbReference type="Proteomes" id="UP000075320">
    <property type="component" value="Unassembled WGS sequence"/>
</dbReference>
<dbReference type="SUPFAM" id="SSF55729">
    <property type="entry name" value="Acyl-CoA N-acyltransferases (Nat)"/>
    <property type="match status" value="1"/>
</dbReference>
<name>A0A150WJD5_BDEBC</name>
<dbReference type="InterPro" id="IPR000182">
    <property type="entry name" value="GNAT_dom"/>
</dbReference>
<dbReference type="CDD" id="cd04301">
    <property type="entry name" value="NAT_SF"/>
    <property type="match status" value="1"/>
</dbReference>
<dbReference type="PANTHER" id="PTHR43328:SF1">
    <property type="entry name" value="N-ACETYLTRANSFERASE DOMAIN-CONTAINING PROTEIN"/>
    <property type="match status" value="1"/>
</dbReference>